<evidence type="ECO:0000313" key="10">
    <source>
        <dbReference type="EMBL" id="MBC5580627.1"/>
    </source>
</evidence>
<dbReference type="InterPro" id="IPR050187">
    <property type="entry name" value="Lipid_Phosphate_FormReg"/>
</dbReference>
<evidence type="ECO:0000256" key="7">
    <source>
        <dbReference type="ARBA" id="ARBA00023209"/>
    </source>
</evidence>
<evidence type="ECO:0000256" key="4">
    <source>
        <dbReference type="ARBA" id="ARBA00022723"/>
    </source>
</evidence>
<dbReference type="PROSITE" id="PS50146">
    <property type="entry name" value="DAGK"/>
    <property type="match status" value="1"/>
</dbReference>
<dbReference type="SUPFAM" id="SSF111331">
    <property type="entry name" value="NAD kinase/diacylglycerol kinase-like"/>
    <property type="match status" value="1"/>
</dbReference>
<dbReference type="InterPro" id="IPR001206">
    <property type="entry name" value="Diacylglycerol_kinase_cat_dom"/>
</dbReference>
<dbReference type="InterPro" id="IPR005218">
    <property type="entry name" value="Diacylglycerol/lipid_kinase"/>
</dbReference>
<sequence>MHKKMLLIYNPVAGKATVPGKLSFIIESFSSAGFEVTVHPIQPGSGAEEVLAARGGAYDLVVCCGGDGTLNHTVNGLMQMERPPVFGYLPSGSTNDFARSLGLPQKIEDGCAAIVEGSPFFYDIGAFNDRYFNYVAAFGAFTDVSYLTAQNDKNALGHLAYLIEGVKRLPIGQHFPAKVECGGESWVGDYLYVAVSNSTSVGGIQLGRPEEVRLDDGKFEVLLIKAPANVAETSAIAGKLLTREFDGDFVRLIRTDSIRFTFTENTAWTLDGEFGGEVREADIRVCPRALGILKKQV</sequence>
<dbReference type="GO" id="GO:0005524">
    <property type="term" value="F:ATP binding"/>
    <property type="evidence" value="ECO:0007669"/>
    <property type="project" value="InterPro"/>
</dbReference>
<keyword evidence="5" id="KW-0460">Magnesium</keyword>
<name>A0A923L0N1_9FIRM</name>
<keyword evidence="11" id="KW-1185">Reference proteome</keyword>
<keyword evidence="7" id="KW-0594">Phospholipid biosynthesis</keyword>
<keyword evidence="10" id="KW-0418">Kinase</keyword>
<evidence type="ECO:0000256" key="1">
    <source>
        <dbReference type="ARBA" id="ARBA00001946"/>
    </source>
</evidence>
<dbReference type="GO" id="GO:0004143">
    <property type="term" value="F:ATP-dependent diacylglycerol kinase activity"/>
    <property type="evidence" value="ECO:0007669"/>
    <property type="project" value="TreeGrafter"/>
</dbReference>
<dbReference type="NCBIfam" id="TIGR00147">
    <property type="entry name" value="YegS/Rv2252/BmrU family lipid kinase"/>
    <property type="match status" value="1"/>
</dbReference>
<evidence type="ECO:0000256" key="2">
    <source>
        <dbReference type="ARBA" id="ARBA00005983"/>
    </source>
</evidence>
<evidence type="ECO:0000256" key="3">
    <source>
        <dbReference type="ARBA" id="ARBA00022516"/>
    </source>
</evidence>
<dbReference type="EMBL" id="JACONZ010000001">
    <property type="protein sequence ID" value="MBC5580627.1"/>
    <property type="molecule type" value="Genomic_DNA"/>
</dbReference>
<comment type="cofactor">
    <cofactor evidence="1">
        <name>Mg(2+)</name>
        <dbReference type="ChEBI" id="CHEBI:18420"/>
    </cofactor>
</comment>
<dbReference type="PANTHER" id="PTHR12358">
    <property type="entry name" value="SPHINGOSINE KINASE"/>
    <property type="match status" value="1"/>
</dbReference>
<keyword evidence="10" id="KW-0808">Transferase</keyword>
<dbReference type="Gene3D" id="3.40.50.10330">
    <property type="entry name" value="Probable inorganic polyphosphate/atp-NAD kinase, domain 1"/>
    <property type="match status" value="1"/>
</dbReference>
<evidence type="ECO:0000256" key="6">
    <source>
        <dbReference type="ARBA" id="ARBA00023098"/>
    </source>
</evidence>
<gene>
    <name evidence="10" type="ORF">H8S23_03825</name>
</gene>
<keyword evidence="4" id="KW-0479">Metal-binding</keyword>
<evidence type="ECO:0000313" key="11">
    <source>
        <dbReference type="Proteomes" id="UP000659630"/>
    </source>
</evidence>
<comment type="caution">
    <text evidence="10">The sequence shown here is derived from an EMBL/GenBank/DDBJ whole genome shotgun (WGS) entry which is preliminary data.</text>
</comment>
<dbReference type="GO" id="GO:0005886">
    <property type="term" value="C:plasma membrane"/>
    <property type="evidence" value="ECO:0007669"/>
    <property type="project" value="TreeGrafter"/>
</dbReference>
<dbReference type="RefSeq" id="WP_186886966.1">
    <property type="nucleotide sequence ID" value="NZ_JACONZ010000001.1"/>
</dbReference>
<reference evidence="10" key="1">
    <citation type="submission" date="2020-08" db="EMBL/GenBank/DDBJ databases">
        <title>Genome public.</title>
        <authorList>
            <person name="Liu C."/>
            <person name="Sun Q."/>
        </authorList>
    </citation>
    <scope>NUCLEOTIDE SEQUENCE</scope>
    <source>
        <strain evidence="10">BX8</strain>
    </source>
</reference>
<keyword evidence="8" id="KW-1208">Phospholipid metabolism</keyword>
<feature type="domain" description="DAGKc" evidence="9">
    <location>
        <begin position="1"/>
        <end position="131"/>
    </location>
</feature>
<dbReference type="PANTHER" id="PTHR12358:SF106">
    <property type="entry name" value="LIPID KINASE YEGS"/>
    <property type="match status" value="1"/>
</dbReference>
<dbReference type="AlphaFoldDB" id="A0A923L0N1"/>
<accession>A0A923L0N1</accession>
<organism evidence="10 11">
    <name type="scientific">Anaerofilum hominis</name>
    <dbReference type="NCBI Taxonomy" id="2763016"/>
    <lineage>
        <taxon>Bacteria</taxon>
        <taxon>Bacillati</taxon>
        <taxon>Bacillota</taxon>
        <taxon>Clostridia</taxon>
        <taxon>Eubacteriales</taxon>
        <taxon>Oscillospiraceae</taxon>
        <taxon>Anaerofilum</taxon>
    </lineage>
</organism>
<dbReference type="Gene3D" id="2.60.200.40">
    <property type="match status" value="1"/>
</dbReference>
<dbReference type="InterPro" id="IPR016064">
    <property type="entry name" value="NAD/diacylglycerol_kinase_sf"/>
</dbReference>
<evidence type="ECO:0000256" key="8">
    <source>
        <dbReference type="ARBA" id="ARBA00023264"/>
    </source>
</evidence>
<dbReference type="SMART" id="SM00046">
    <property type="entry name" value="DAGKc"/>
    <property type="match status" value="1"/>
</dbReference>
<dbReference type="GO" id="GO:0046872">
    <property type="term" value="F:metal ion binding"/>
    <property type="evidence" value="ECO:0007669"/>
    <property type="project" value="UniProtKB-KW"/>
</dbReference>
<protein>
    <submittedName>
        <fullName evidence="10">Diacylglycerol kinase family lipid kinase</fullName>
    </submittedName>
</protein>
<evidence type="ECO:0000259" key="9">
    <source>
        <dbReference type="PROSITE" id="PS50146"/>
    </source>
</evidence>
<dbReference type="Proteomes" id="UP000659630">
    <property type="component" value="Unassembled WGS sequence"/>
</dbReference>
<dbReference type="Pfam" id="PF00781">
    <property type="entry name" value="DAGK_cat"/>
    <property type="match status" value="1"/>
</dbReference>
<keyword evidence="6" id="KW-0443">Lipid metabolism</keyword>
<proteinExistence type="inferred from homology"/>
<comment type="similarity">
    <text evidence="2">Belongs to the diacylglycerol/lipid kinase family.</text>
</comment>
<evidence type="ECO:0000256" key="5">
    <source>
        <dbReference type="ARBA" id="ARBA00022842"/>
    </source>
</evidence>
<dbReference type="GO" id="GO:0008654">
    <property type="term" value="P:phospholipid biosynthetic process"/>
    <property type="evidence" value="ECO:0007669"/>
    <property type="project" value="UniProtKB-KW"/>
</dbReference>
<keyword evidence="3" id="KW-0444">Lipid biosynthesis</keyword>
<dbReference type="InterPro" id="IPR017438">
    <property type="entry name" value="ATP-NAD_kinase_N"/>
</dbReference>